<dbReference type="Proteomes" id="UP000050417">
    <property type="component" value="Unassembled WGS sequence"/>
</dbReference>
<dbReference type="InterPro" id="IPR011650">
    <property type="entry name" value="Peptidase_M20_dimer"/>
</dbReference>
<keyword evidence="5" id="KW-0862">Zinc</keyword>
<dbReference type="Gene3D" id="1.10.150.900">
    <property type="match status" value="1"/>
</dbReference>
<dbReference type="GO" id="GO:0046872">
    <property type="term" value="F:metal ion binding"/>
    <property type="evidence" value="ECO:0007669"/>
    <property type="project" value="UniProtKB-KW"/>
</dbReference>
<evidence type="ECO:0000256" key="2">
    <source>
        <dbReference type="ARBA" id="ARBA00022670"/>
    </source>
</evidence>
<dbReference type="AlphaFoldDB" id="A0A0P6XQ23"/>
<keyword evidence="4" id="KW-0378">Hydrolase</keyword>
<evidence type="ECO:0000256" key="4">
    <source>
        <dbReference type="ARBA" id="ARBA00022801"/>
    </source>
</evidence>
<dbReference type="Pfam" id="PF01546">
    <property type="entry name" value="Peptidase_M20"/>
    <property type="match status" value="1"/>
</dbReference>
<accession>A0A0P6XQ23</accession>
<evidence type="ECO:0000256" key="5">
    <source>
        <dbReference type="ARBA" id="ARBA00022833"/>
    </source>
</evidence>
<dbReference type="InterPro" id="IPR047177">
    <property type="entry name" value="Pept_M20A"/>
</dbReference>
<sequence>MIPSEIRKEASHHLQNLIRVNTSNPPGNEMQAVNYLAAIARENELDYEVFETFPGRGNILIKLLSHPSEKPPLVMISHLDVVPANPEQWSIDPFAGLEQNGIIWGRGAIDAKQLTVMQLMVLLLIKRRKFSPNRDIYLLATADEETGSRLGMMTMIERVPHIFRNADVISEGGGFPISVGSKVFYLCETGQKGSATLRFAFPKTPHSNPYLPDNDPILACSQLILKLRDFHWPGKLPETTHYLIDQLSAACKIPTSLALMDRLNQIGKTVSPALLNLLTAMTRNTITATVWSGGKQNRNIKYATELLVDVRTLPGVDRSQLESVISDLTTELPVEVEITRFNPGYESSFTSALFTSMSDAIKNRFPAADVVPFIATGASDGRFLQNFNANVSGFSPVLIEDMTFEKAVSMVHGVDERISVESLLFGIEVLYDAVTKSCQEKIYVQ</sequence>
<dbReference type="STRING" id="1134406.ADN00_06360"/>
<reference evidence="7 8" key="1">
    <citation type="submission" date="2015-07" db="EMBL/GenBank/DDBJ databases">
        <title>Genome sequence of Ornatilinea apprima DSM 23815.</title>
        <authorList>
            <person name="Hemp J."/>
            <person name="Ward L.M."/>
            <person name="Pace L.A."/>
            <person name="Fischer W.W."/>
        </authorList>
    </citation>
    <scope>NUCLEOTIDE SEQUENCE [LARGE SCALE GENOMIC DNA]</scope>
    <source>
        <strain evidence="7 8">P3M-1</strain>
    </source>
</reference>
<protein>
    <recommendedName>
        <fullName evidence="6">Peptidase M20 dimerisation domain-containing protein</fullName>
    </recommendedName>
</protein>
<keyword evidence="8" id="KW-1185">Reference proteome</keyword>
<evidence type="ECO:0000256" key="3">
    <source>
        <dbReference type="ARBA" id="ARBA00022723"/>
    </source>
</evidence>
<dbReference type="Pfam" id="PF07687">
    <property type="entry name" value="M20_dimer"/>
    <property type="match status" value="1"/>
</dbReference>
<dbReference type="Gene3D" id="3.40.630.10">
    <property type="entry name" value="Zn peptidases"/>
    <property type="match status" value="1"/>
</dbReference>
<dbReference type="OrthoDB" id="9792335at2"/>
<comment type="caution">
    <text evidence="7">The sequence shown here is derived from an EMBL/GenBank/DDBJ whole genome shotgun (WGS) entry which is preliminary data.</text>
</comment>
<dbReference type="PANTHER" id="PTHR45962:SF1">
    <property type="entry name" value="N-FATTY-ACYL-AMINO ACID SYNTHASE_HYDROLASE PM20D1"/>
    <property type="match status" value="1"/>
</dbReference>
<dbReference type="GO" id="GO:0006508">
    <property type="term" value="P:proteolysis"/>
    <property type="evidence" value="ECO:0007669"/>
    <property type="project" value="UniProtKB-KW"/>
</dbReference>
<gene>
    <name evidence="7" type="ORF">ADN00_06360</name>
</gene>
<keyword evidence="2" id="KW-0645">Protease</keyword>
<evidence type="ECO:0000256" key="1">
    <source>
        <dbReference type="ARBA" id="ARBA00006247"/>
    </source>
</evidence>
<name>A0A0P6XQ23_9CHLR</name>
<proteinExistence type="inferred from homology"/>
<feature type="domain" description="Peptidase M20 dimerisation" evidence="6">
    <location>
        <begin position="190"/>
        <end position="331"/>
    </location>
</feature>
<dbReference type="EMBL" id="LGCL01000016">
    <property type="protein sequence ID" value="KPL78836.1"/>
    <property type="molecule type" value="Genomic_DNA"/>
</dbReference>
<evidence type="ECO:0000259" key="6">
    <source>
        <dbReference type="Pfam" id="PF07687"/>
    </source>
</evidence>
<dbReference type="RefSeq" id="WP_082389943.1">
    <property type="nucleotide sequence ID" value="NZ_LGCL01000016.1"/>
</dbReference>
<dbReference type="SUPFAM" id="SSF53187">
    <property type="entry name" value="Zn-dependent exopeptidases"/>
    <property type="match status" value="1"/>
</dbReference>
<dbReference type="InterPro" id="IPR002933">
    <property type="entry name" value="Peptidase_M20"/>
</dbReference>
<organism evidence="7 8">
    <name type="scientific">Ornatilinea apprima</name>
    <dbReference type="NCBI Taxonomy" id="1134406"/>
    <lineage>
        <taxon>Bacteria</taxon>
        <taxon>Bacillati</taxon>
        <taxon>Chloroflexota</taxon>
        <taxon>Anaerolineae</taxon>
        <taxon>Anaerolineales</taxon>
        <taxon>Anaerolineaceae</taxon>
        <taxon>Ornatilinea</taxon>
    </lineage>
</organism>
<dbReference type="PANTHER" id="PTHR45962">
    <property type="entry name" value="N-FATTY-ACYL-AMINO ACID SYNTHASE/HYDROLASE PM20D1"/>
    <property type="match status" value="1"/>
</dbReference>
<comment type="similarity">
    <text evidence="1">Belongs to the peptidase M20A family.</text>
</comment>
<evidence type="ECO:0000313" key="7">
    <source>
        <dbReference type="EMBL" id="KPL78836.1"/>
    </source>
</evidence>
<dbReference type="GO" id="GO:0008233">
    <property type="term" value="F:peptidase activity"/>
    <property type="evidence" value="ECO:0007669"/>
    <property type="project" value="UniProtKB-KW"/>
</dbReference>
<keyword evidence="3" id="KW-0479">Metal-binding</keyword>
<evidence type="ECO:0000313" key="8">
    <source>
        <dbReference type="Proteomes" id="UP000050417"/>
    </source>
</evidence>